<comment type="caution">
    <text evidence="4">The sequence shown here is derived from an EMBL/GenBank/DDBJ whole genome shotgun (WGS) entry which is preliminary data.</text>
</comment>
<evidence type="ECO:0000313" key="4">
    <source>
        <dbReference type="EMBL" id="GAA6500775.1"/>
    </source>
</evidence>
<dbReference type="Pfam" id="PF00440">
    <property type="entry name" value="TetR_N"/>
    <property type="match status" value="1"/>
</dbReference>
<proteinExistence type="predicted"/>
<dbReference type="InterPro" id="IPR009057">
    <property type="entry name" value="Homeodomain-like_sf"/>
</dbReference>
<dbReference type="PRINTS" id="PR00455">
    <property type="entry name" value="HTHTETR"/>
</dbReference>
<dbReference type="EMBL" id="BAABZQ010000001">
    <property type="protein sequence ID" value="GAA6500775.1"/>
    <property type="molecule type" value="Genomic_DNA"/>
</dbReference>
<dbReference type="PANTHER" id="PTHR43479:SF11">
    <property type="entry name" value="ACREF_ENVCD OPERON REPRESSOR-RELATED"/>
    <property type="match status" value="1"/>
</dbReference>
<dbReference type="PROSITE" id="PS50977">
    <property type="entry name" value="HTH_TETR_2"/>
    <property type="match status" value="1"/>
</dbReference>
<keyword evidence="5" id="KW-1185">Reference proteome</keyword>
<name>A0ABQ0BW61_9FIRM</name>
<dbReference type="InterPro" id="IPR001647">
    <property type="entry name" value="HTH_TetR"/>
</dbReference>
<protein>
    <recommendedName>
        <fullName evidence="3">HTH tetR-type domain-containing protein</fullName>
    </recommendedName>
</protein>
<organism evidence="4 5">
    <name type="scientific">Blautia parvula</name>
    <dbReference type="NCBI Taxonomy" id="2877527"/>
    <lineage>
        <taxon>Bacteria</taxon>
        <taxon>Bacillati</taxon>
        <taxon>Bacillota</taxon>
        <taxon>Clostridia</taxon>
        <taxon>Lachnospirales</taxon>
        <taxon>Lachnospiraceae</taxon>
        <taxon>Blautia</taxon>
    </lineage>
</organism>
<evidence type="ECO:0000313" key="5">
    <source>
        <dbReference type="Proteomes" id="UP001600941"/>
    </source>
</evidence>
<dbReference type="RefSeq" id="WP_227211116.1">
    <property type="nucleotide sequence ID" value="NZ_BAABZQ010000001.1"/>
</dbReference>
<feature type="domain" description="HTH tetR-type" evidence="3">
    <location>
        <begin position="12"/>
        <end position="72"/>
    </location>
</feature>
<sequence>MGTERKKQQRAIESRKKLLDSAYALFAEKGYYNTNTKEIVHFAGISIGNFYNYYRDKGDIYCALLEDYCSNSCKAMKELLDQLATFEDRAACKEFLLKDLNSLLERFDGTNRFFEDSVIIAKENTRVQEIISRAEEDFIAMVEMFLKRRYPEVREDFYIRARMIYIITDRIANDISCIGNVQQKRKYMDLFAEEILRYTFNLQVSNQEFQEQTDIGKA</sequence>
<feature type="DNA-binding region" description="H-T-H motif" evidence="2">
    <location>
        <begin position="35"/>
        <end position="54"/>
    </location>
</feature>
<evidence type="ECO:0000256" key="2">
    <source>
        <dbReference type="PROSITE-ProRule" id="PRU00335"/>
    </source>
</evidence>
<dbReference type="Gene3D" id="1.10.357.10">
    <property type="entry name" value="Tetracycline Repressor, domain 2"/>
    <property type="match status" value="1"/>
</dbReference>
<dbReference type="SUPFAM" id="SSF46689">
    <property type="entry name" value="Homeodomain-like"/>
    <property type="match status" value="1"/>
</dbReference>
<evidence type="ECO:0000256" key="1">
    <source>
        <dbReference type="ARBA" id="ARBA00023125"/>
    </source>
</evidence>
<dbReference type="InterPro" id="IPR050624">
    <property type="entry name" value="HTH-type_Tx_Regulator"/>
</dbReference>
<reference evidence="4 5" key="1">
    <citation type="submission" date="2024-04" db="EMBL/GenBank/DDBJ databases">
        <title>Defined microbial consortia suppress multidrug-resistant proinflammatory Enterobacteriaceae via ecological control.</title>
        <authorList>
            <person name="Furuichi M."/>
            <person name="Kawaguchi T."/>
            <person name="Pust M."/>
            <person name="Yasuma K."/>
            <person name="Plichta D."/>
            <person name="Hasegawa N."/>
            <person name="Ohya T."/>
            <person name="Bhattarai S."/>
            <person name="Sasajima S."/>
            <person name="Aoto Y."/>
            <person name="Tuganbaev T."/>
            <person name="Yaginuma M."/>
            <person name="Ueda M."/>
            <person name="Okahashi N."/>
            <person name="Amafuji K."/>
            <person name="Kiridooshi Y."/>
            <person name="Sugita K."/>
            <person name="Strazar M."/>
            <person name="Skelly A."/>
            <person name="Suda W."/>
            <person name="Hattori M."/>
            <person name="Nakamoto N."/>
            <person name="Caballero S."/>
            <person name="Norman J."/>
            <person name="Olle B."/>
            <person name="Tanoue T."/>
            <person name="Arita M."/>
            <person name="Bucci V."/>
            <person name="Atarashi K."/>
            <person name="Xavier R."/>
            <person name="Honda K."/>
        </authorList>
    </citation>
    <scope>NUCLEOTIDE SEQUENCE [LARGE SCALE GENOMIC DNA]</scope>
    <source>
        <strain evidence="5">k34-0107-D12</strain>
    </source>
</reference>
<evidence type="ECO:0000259" key="3">
    <source>
        <dbReference type="PROSITE" id="PS50977"/>
    </source>
</evidence>
<gene>
    <name evidence="4" type="ORF">K340107D12_35910</name>
</gene>
<dbReference type="PANTHER" id="PTHR43479">
    <property type="entry name" value="ACREF/ENVCD OPERON REPRESSOR-RELATED"/>
    <property type="match status" value="1"/>
</dbReference>
<keyword evidence="1 2" id="KW-0238">DNA-binding</keyword>
<accession>A0ABQ0BW61</accession>
<dbReference type="Proteomes" id="UP001600941">
    <property type="component" value="Unassembled WGS sequence"/>
</dbReference>